<comment type="subunit">
    <text evidence="8">Homodimer.</text>
</comment>
<dbReference type="GO" id="GO:0005783">
    <property type="term" value="C:endoplasmic reticulum"/>
    <property type="evidence" value="ECO:0007669"/>
    <property type="project" value="UniProtKB-SubCell"/>
</dbReference>
<keyword evidence="5" id="KW-0256">Endoplasmic reticulum</keyword>
<evidence type="ECO:0000256" key="3">
    <source>
        <dbReference type="ARBA" id="ARBA00006218"/>
    </source>
</evidence>
<comment type="subcellular location">
    <subcellularLocation>
        <location evidence="2">Endoplasmic reticulum</location>
    </subcellularLocation>
    <subcellularLocation>
        <location evidence="1 8">Golgi apparatus</location>
        <location evidence="1 8">cis-Golgi network</location>
    </subcellularLocation>
</comment>
<reference evidence="9" key="2">
    <citation type="submission" date="2020-11" db="EMBL/GenBank/DDBJ databases">
        <authorList>
            <person name="Cecchin M."/>
            <person name="Marcolungo L."/>
            <person name="Rossato M."/>
            <person name="Girolomoni L."/>
            <person name="Cosentino E."/>
            <person name="Cuine S."/>
            <person name="Li-Beisson Y."/>
            <person name="Delledonne M."/>
            <person name="Ballottari M."/>
        </authorList>
    </citation>
    <scope>NUCLEOTIDE SEQUENCE</scope>
    <source>
        <strain evidence="9">211/11P</strain>
        <tissue evidence="9">Whole cell</tissue>
    </source>
</reference>
<reference evidence="9" key="1">
    <citation type="journal article" date="2019" name="Plant J.">
        <title>Chlorella vulgaris genome assembly and annotation reveals the molecular basis for metabolic acclimation to high light conditions.</title>
        <authorList>
            <person name="Cecchin M."/>
            <person name="Marcolungo L."/>
            <person name="Rossato M."/>
            <person name="Girolomoni L."/>
            <person name="Cosentino E."/>
            <person name="Cuine S."/>
            <person name="Li-Beisson Y."/>
            <person name="Delledonne M."/>
            <person name="Ballottari M."/>
        </authorList>
    </citation>
    <scope>NUCLEOTIDE SEQUENCE</scope>
    <source>
        <strain evidence="9">211/11P</strain>
    </source>
</reference>
<organism evidence="9 10">
    <name type="scientific">Chlorella vulgaris</name>
    <name type="common">Green alga</name>
    <dbReference type="NCBI Taxonomy" id="3077"/>
    <lineage>
        <taxon>Eukaryota</taxon>
        <taxon>Viridiplantae</taxon>
        <taxon>Chlorophyta</taxon>
        <taxon>core chlorophytes</taxon>
        <taxon>Trebouxiophyceae</taxon>
        <taxon>Chlorellales</taxon>
        <taxon>Chlorellaceae</taxon>
        <taxon>Chlorella clade</taxon>
        <taxon>Chlorella</taxon>
    </lineage>
</organism>
<keyword evidence="10" id="KW-1185">Reference proteome</keyword>
<dbReference type="Pfam" id="PF04051">
    <property type="entry name" value="TRAPP"/>
    <property type="match status" value="1"/>
</dbReference>
<dbReference type="Gene3D" id="3.30.1380.20">
    <property type="entry name" value="Trafficking protein particle complex subunit 3"/>
    <property type="match status" value="1"/>
</dbReference>
<comment type="caution">
    <text evidence="9">The sequence shown here is derived from an EMBL/GenBank/DDBJ whole genome shotgun (WGS) entry which is preliminary data.</text>
</comment>
<dbReference type="AlphaFoldDB" id="A0A9D4YWF8"/>
<dbReference type="InterPro" id="IPR016721">
    <property type="entry name" value="Bet3"/>
</dbReference>
<comment type="similarity">
    <text evidence="3 8">Belongs to the TRAPP small subunits family. BET3 subfamily.</text>
</comment>
<keyword evidence="7 8" id="KW-0333">Golgi apparatus</keyword>
<dbReference type="PIRSF" id="PIRSF018293">
    <property type="entry name" value="TRAPP_I_complex_Bet3"/>
    <property type="match status" value="1"/>
</dbReference>
<evidence type="ECO:0000256" key="4">
    <source>
        <dbReference type="ARBA" id="ARBA00022448"/>
    </source>
</evidence>
<sequence length="171" mass="19492">MEMINAEIFTLTYGSMVRQLVADYEDVEEVNKQLDKMGFNIGQRLIDEYLAKSKTQRCSDFRETAEKIAKVGFKMFLNTTASVTNWNADGTECSLILEDNPLTDFVELPEQLSALKYSNLLCGVIRGALEMVNMDVECSFVKDMLRGDDVYEMRLKLLSSSTESYPFKDDD</sequence>
<keyword evidence="4 8" id="KW-0813">Transport</keyword>
<dbReference type="InterPro" id="IPR007194">
    <property type="entry name" value="TRAPP_component"/>
</dbReference>
<dbReference type="Proteomes" id="UP001055712">
    <property type="component" value="Unassembled WGS sequence"/>
</dbReference>
<evidence type="ECO:0000256" key="6">
    <source>
        <dbReference type="ARBA" id="ARBA00022892"/>
    </source>
</evidence>
<name>A0A9D4YWF8_CHLVU</name>
<dbReference type="EMBL" id="SIDB01000007">
    <property type="protein sequence ID" value="KAI3430271.1"/>
    <property type="molecule type" value="Genomic_DNA"/>
</dbReference>
<protein>
    <recommendedName>
        <fullName evidence="8">Trafficking protein particle complex subunit</fullName>
    </recommendedName>
</protein>
<evidence type="ECO:0000256" key="2">
    <source>
        <dbReference type="ARBA" id="ARBA00004240"/>
    </source>
</evidence>
<evidence type="ECO:0000313" key="9">
    <source>
        <dbReference type="EMBL" id="KAI3430271.1"/>
    </source>
</evidence>
<evidence type="ECO:0000256" key="8">
    <source>
        <dbReference type="PIRNR" id="PIRNR018293"/>
    </source>
</evidence>
<keyword evidence="6 8" id="KW-0931">ER-Golgi transport</keyword>
<evidence type="ECO:0000256" key="7">
    <source>
        <dbReference type="ARBA" id="ARBA00023034"/>
    </source>
</evidence>
<gene>
    <name evidence="9" type="ORF">D9Q98_004867</name>
</gene>
<evidence type="ECO:0000313" key="10">
    <source>
        <dbReference type="Proteomes" id="UP001055712"/>
    </source>
</evidence>
<dbReference type="OrthoDB" id="10262857at2759"/>
<evidence type="ECO:0000256" key="1">
    <source>
        <dbReference type="ARBA" id="ARBA00004222"/>
    </source>
</evidence>
<dbReference type="GO" id="GO:0048193">
    <property type="term" value="P:Golgi vesicle transport"/>
    <property type="evidence" value="ECO:0007669"/>
    <property type="project" value="InterPro"/>
</dbReference>
<dbReference type="PANTHER" id="PTHR13048">
    <property type="entry name" value="TRAFFICKING PROTEIN PARTICLE COMPLEX SUBUNIT 3"/>
    <property type="match status" value="1"/>
</dbReference>
<comment type="function">
    <text evidence="8">May play a role in vesicular transport from endoplasmic reticulum to Golgi.</text>
</comment>
<dbReference type="GO" id="GO:0005794">
    <property type="term" value="C:Golgi apparatus"/>
    <property type="evidence" value="ECO:0007669"/>
    <property type="project" value="UniProtKB-SubCell"/>
</dbReference>
<dbReference type="GO" id="GO:0016236">
    <property type="term" value="P:macroautophagy"/>
    <property type="evidence" value="ECO:0007669"/>
    <property type="project" value="UniProtKB-ARBA"/>
</dbReference>
<evidence type="ECO:0000256" key="5">
    <source>
        <dbReference type="ARBA" id="ARBA00022824"/>
    </source>
</evidence>
<proteinExistence type="inferred from homology"/>
<dbReference type="SUPFAM" id="SSF111126">
    <property type="entry name" value="Ligand-binding domain in the NO signalling and Golgi transport"/>
    <property type="match status" value="1"/>
</dbReference>
<dbReference type="FunFam" id="3.30.1380.20:FF:000001">
    <property type="entry name" value="Trafficking protein particle complex subunit BET3"/>
    <property type="match status" value="1"/>
</dbReference>
<dbReference type="InterPro" id="IPR024096">
    <property type="entry name" value="NO_sig/Golgi_transp_ligand-bd"/>
</dbReference>
<accession>A0A9D4YWF8</accession>
<dbReference type="CDD" id="cd14942">
    <property type="entry name" value="TRAPPC3_bet3"/>
    <property type="match status" value="1"/>
</dbReference>
<dbReference type="GO" id="GO:0030008">
    <property type="term" value="C:TRAPP complex"/>
    <property type="evidence" value="ECO:0007669"/>
    <property type="project" value="InterPro"/>
</dbReference>